<evidence type="ECO:0000256" key="5">
    <source>
        <dbReference type="SAM" id="MobiDB-lite"/>
    </source>
</evidence>
<evidence type="ECO:0000313" key="6">
    <source>
        <dbReference type="EMBL" id="EGG03272.1"/>
    </source>
</evidence>
<organism evidence="7">
    <name type="scientific">Melampsora larici-populina (strain 98AG31 / pathotype 3-4-7)</name>
    <name type="common">Poplar leaf rust fungus</name>
    <dbReference type="NCBI Taxonomy" id="747676"/>
    <lineage>
        <taxon>Eukaryota</taxon>
        <taxon>Fungi</taxon>
        <taxon>Dikarya</taxon>
        <taxon>Basidiomycota</taxon>
        <taxon>Pucciniomycotina</taxon>
        <taxon>Pucciniomycetes</taxon>
        <taxon>Pucciniales</taxon>
        <taxon>Melampsoraceae</taxon>
        <taxon>Melampsora</taxon>
    </lineage>
</organism>
<name>F4RWE9_MELLP</name>
<dbReference type="STRING" id="747676.F4RWE9"/>
<gene>
    <name evidence="6" type="ORF">MELLADRAFT_90291</name>
</gene>
<reference evidence="7" key="1">
    <citation type="journal article" date="2011" name="Proc. Natl. Acad. Sci. U.S.A.">
        <title>Obligate biotrophy features unraveled by the genomic analysis of rust fungi.</title>
        <authorList>
            <person name="Duplessis S."/>
            <person name="Cuomo C.A."/>
            <person name="Lin Y.-C."/>
            <person name="Aerts A."/>
            <person name="Tisserant E."/>
            <person name="Veneault-Fourrey C."/>
            <person name="Joly D.L."/>
            <person name="Hacquard S."/>
            <person name="Amselem J."/>
            <person name="Cantarel B.L."/>
            <person name="Chiu R."/>
            <person name="Coutinho P.M."/>
            <person name="Feau N."/>
            <person name="Field M."/>
            <person name="Frey P."/>
            <person name="Gelhaye E."/>
            <person name="Goldberg J."/>
            <person name="Grabherr M.G."/>
            <person name="Kodira C.D."/>
            <person name="Kohler A."/>
            <person name="Kuees U."/>
            <person name="Lindquist E.A."/>
            <person name="Lucas S.M."/>
            <person name="Mago R."/>
            <person name="Mauceli E."/>
            <person name="Morin E."/>
            <person name="Murat C."/>
            <person name="Pangilinan J.L."/>
            <person name="Park R."/>
            <person name="Pearson M."/>
            <person name="Quesneville H."/>
            <person name="Rouhier N."/>
            <person name="Sakthikumar S."/>
            <person name="Salamov A.A."/>
            <person name="Schmutz J."/>
            <person name="Selles B."/>
            <person name="Shapiro H."/>
            <person name="Tanguay P."/>
            <person name="Tuskan G.A."/>
            <person name="Henrissat B."/>
            <person name="Van de Peer Y."/>
            <person name="Rouze P."/>
            <person name="Ellis J.G."/>
            <person name="Dodds P.N."/>
            <person name="Schein J.E."/>
            <person name="Zhong S."/>
            <person name="Hamelin R.C."/>
            <person name="Grigoriev I.V."/>
            <person name="Szabo L.J."/>
            <person name="Martin F."/>
        </authorList>
    </citation>
    <scope>NUCLEOTIDE SEQUENCE [LARGE SCALE GENOMIC DNA]</scope>
    <source>
        <strain evidence="7">98AG31 / pathotype 3-4-7</strain>
    </source>
</reference>
<feature type="region of interest" description="Disordered" evidence="5">
    <location>
        <begin position="119"/>
        <end position="153"/>
    </location>
</feature>
<proteinExistence type="inferred from homology"/>
<evidence type="ECO:0000256" key="3">
    <source>
        <dbReference type="ARBA" id="ARBA00023125"/>
    </source>
</evidence>
<dbReference type="GO" id="GO:0071821">
    <property type="term" value="C:FANCM-MHF complex"/>
    <property type="evidence" value="ECO:0007669"/>
    <property type="project" value="InterPro"/>
</dbReference>
<feature type="region of interest" description="Disordered" evidence="5">
    <location>
        <begin position="1"/>
        <end position="36"/>
    </location>
</feature>
<dbReference type="SUPFAM" id="SSF47113">
    <property type="entry name" value="Histone-fold"/>
    <property type="match status" value="1"/>
</dbReference>
<evidence type="ECO:0008006" key="8">
    <source>
        <dbReference type="Google" id="ProtNLM"/>
    </source>
</evidence>
<comment type="similarity">
    <text evidence="1">Belongs to the TAF9 family. CENP-S/MHF1 subfamily.</text>
</comment>
<dbReference type="InParanoid" id="F4RWE9"/>
<evidence type="ECO:0000256" key="4">
    <source>
        <dbReference type="ARBA" id="ARBA00023204"/>
    </source>
</evidence>
<dbReference type="Proteomes" id="UP000001072">
    <property type="component" value="Unassembled WGS sequence"/>
</dbReference>
<dbReference type="RefSeq" id="XP_007413407.1">
    <property type="nucleotide sequence ID" value="XM_007413345.1"/>
</dbReference>
<keyword evidence="3" id="KW-0238">DNA-binding</keyword>
<keyword evidence="4" id="KW-0234">DNA repair</keyword>
<protein>
    <recommendedName>
        <fullName evidence="8">Centromere protein S</fullName>
    </recommendedName>
</protein>
<dbReference type="GO" id="GO:0046982">
    <property type="term" value="F:protein heterodimerization activity"/>
    <property type="evidence" value="ECO:0007669"/>
    <property type="project" value="InterPro"/>
</dbReference>
<dbReference type="GO" id="GO:0003682">
    <property type="term" value="F:chromatin binding"/>
    <property type="evidence" value="ECO:0007669"/>
    <property type="project" value="TreeGrafter"/>
</dbReference>
<dbReference type="FunCoup" id="F4RWE9">
    <property type="interactions" value="14"/>
</dbReference>
<dbReference type="PANTHER" id="PTHR22980">
    <property type="entry name" value="CORTISTATIN"/>
    <property type="match status" value="1"/>
</dbReference>
<keyword evidence="7" id="KW-1185">Reference proteome</keyword>
<evidence type="ECO:0000313" key="7">
    <source>
        <dbReference type="Proteomes" id="UP000001072"/>
    </source>
</evidence>
<dbReference type="eggNOG" id="ENOG502S7WI">
    <property type="taxonomic scope" value="Eukaryota"/>
</dbReference>
<accession>F4RWE9</accession>
<dbReference type="GO" id="GO:0003677">
    <property type="term" value="F:DNA binding"/>
    <property type="evidence" value="ECO:0007669"/>
    <property type="project" value="UniProtKB-KW"/>
</dbReference>
<evidence type="ECO:0000256" key="2">
    <source>
        <dbReference type="ARBA" id="ARBA00022763"/>
    </source>
</evidence>
<dbReference type="InterPro" id="IPR029003">
    <property type="entry name" value="CENP-S/Mhf1"/>
</dbReference>
<keyword evidence="2" id="KW-0227">DNA damage</keyword>
<dbReference type="Gene3D" id="1.10.20.10">
    <property type="entry name" value="Histone, subunit A"/>
    <property type="match status" value="1"/>
</dbReference>
<dbReference type="VEuPathDB" id="FungiDB:MELLADRAFT_90291"/>
<dbReference type="OrthoDB" id="1872155at2759"/>
<dbReference type="KEGG" id="mlr:MELLADRAFT_90291"/>
<dbReference type="PANTHER" id="PTHR22980:SF0">
    <property type="entry name" value="CENTROMERE PROTEIN S"/>
    <property type="match status" value="1"/>
</dbReference>
<dbReference type="GO" id="GO:0000712">
    <property type="term" value="P:resolution of meiotic recombination intermediates"/>
    <property type="evidence" value="ECO:0007669"/>
    <property type="project" value="TreeGrafter"/>
</dbReference>
<evidence type="ECO:0000256" key="1">
    <source>
        <dbReference type="ARBA" id="ARBA00006612"/>
    </source>
</evidence>
<dbReference type="GeneID" id="18935518"/>
<dbReference type="EMBL" id="GL883125">
    <property type="protein sequence ID" value="EGG03272.1"/>
    <property type="molecule type" value="Genomic_DNA"/>
</dbReference>
<dbReference type="AlphaFoldDB" id="F4RWE9"/>
<dbReference type="Pfam" id="PF15630">
    <property type="entry name" value="CENP-S"/>
    <property type="match status" value="1"/>
</dbReference>
<dbReference type="InterPro" id="IPR009072">
    <property type="entry name" value="Histone-fold"/>
</dbReference>
<dbReference type="GO" id="GO:0031297">
    <property type="term" value="P:replication fork processing"/>
    <property type="evidence" value="ECO:0007669"/>
    <property type="project" value="TreeGrafter"/>
</dbReference>
<dbReference type="HOGENOM" id="CLU_1713671_0_0_1"/>
<dbReference type="GO" id="GO:0006281">
    <property type="term" value="P:DNA repair"/>
    <property type="evidence" value="ECO:0007669"/>
    <property type="project" value="UniProtKB-KW"/>
</dbReference>
<sequence>MPTRPPGPKSARSKGSAEEEDAQKDARQNPGNDPLAISQEALKSAIWYTVAQIVQEEEIDLQRSATEPFVASLTDLVYAQCETLALDLKAFAAHANRNTIRAEDVKLVARKTTALQGEMRDELQRYEQASNTDKSTKAKAAFKPPAPRAKAKP</sequence>
<dbReference type="CDD" id="cd22919">
    <property type="entry name" value="HFD_CENP-S"/>
    <property type="match status" value="1"/>
</dbReference>